<reference evidence="7" key="1">
    <citation type="submission" date="2019-01" db="EMBL/GenBank/DDBJ databases">
        <authorList>
            <consortium name="PulseNet: The National Subtyping Network for Foodborne Disease Surveillance"/>
            <person name="Tarr C.L."/>
            <person name="Trees E."/>
            <person name="Katz L.S."/>
            <person name="Carleton-Romer H.A."/>
            <person name="Stroika S."/>
            <person name="Kucerova Z."/>
            <person name="Roache K.F."/>
            <person name="Sabol A.L."/>
            <person name="Besser J."/>
            <person name="Gerner-Smidt P."/>
        </authorList>
    </citation>
    <scope>NUCLEOTIDE SEQUENCE</scope>
    <source>
        <strain evidence="7">PNUSAS064512</strain>
    </source>
</reference>
<evidence type="ECO:0000313" key="7">
    <source>
        <dbReference type="EMBL" id="EAM5644983.1"/>
    </source>
</evidence>
<dbReference type="CDD" id="cd00221">
    <property type="entry name" value="Vsr"/>
    <property type="match status" value="1"/>
</dbReference>
<comment type="similarity">
    <text evidence="6">Belongs to the vsr family.</text>
</comment>
<dbReference type="GO" id="GO:0004519">
    <property type="term" value="F:endonuclease activity"/>
    <property type="evidence" value="ECO:0007669"/>
    <property type="project" value="UniProtKB-KW"/>
</dbReference>
<sequence>MDNISKEERHRIMASVKQKNTRPEIKVRSFLHANGLRFKIHDNKLPGKPDIVLPKYRLVIMVNGCFWHGHIHENCKLARIPKSNVTFWLDKVQKNRQRDQDNISALNTLGWTVIIVWECFLFNKSYLPQLVNFIKSKTGDTSLVLDVFPNKLK</sequence>
<dbReference type="GO" id="GO:0006298">
    <property type="term" value="P:mismatch repair"/>
    <property type="evidence" value="ECO:0007669"/>
    <property type="project" value="UniProtKB-UniRule"/>
</dbReference>
<comment type="function">
    <text evidence="6">May nick specific sequences that contain T:G mispairs resulting from m5C-deamination.</text>
</comment>
<evidence type="ECO:0000256" key="6">
    <source>
        <dbReference type="PIRNR" id="PIRNR018267"/>
    </source>
</evidence>
<dbReference type="InterPro" id="IPR011335">
    <property type="entry name" value="Restrct_endonuc-II-like"/>
</dbReference>
<gene>
    <name evidence="7" type="primary">vsr</name>
    <name evidence="7" type="ORF">EOF35_23825</name>
</gene>
<comment type="caution">
    <text evidence="7">The sequence shown here is derived from an EMBL/GenBank/DDBJ whole genome shotgun (WGS) entry which is preliminary data.</text>
</comment>
<evidence type="ECO:0000256" key="5">
    <source>
        <dbReference type="ARBA" id="ARBA00023204"/>
    </source>
</evidence>
<dbReference type="Gene3D" id="3.40.960.10">
    <property type="entry name" value="VSR Endonuclease"/>
    <property type="match status" value="1"/>
</dbReference>
<dbReference type="NCBIfam" id="TIGR00632">
    <property type="entry name" value="vsr"/>
    <property type="match status" value="1"/>
</dbReference>
<proteinExistence type="inferred from homology"/>
<dbReference type="AlphaFoldDB" id="A0A5T2R3V9"/>
<organism evidence="7">
    <name type="scientific">Salmonella enterica</name>
    <name type="common">Salmonella choleraesuis</name>
    <dbReference type="NCBI Taxonomy" id="28901"/>
    <lineage>
        <taxon>Bacteria</taxon>
        <taxon>Pseudomonadati</taxon>
        <taxon>Pseudomonadota</taxon>
        <taxon>Gammaproteobacteria</taxon>
        <taxon>Enterobacterales</taxon>
        <taxon>Enterobacteriaceae</taxon>
        <taxon>Salmonella</taxon>
    </lineage>
</organism>
<dbReference type="InterPro" id="IPR004603">
    <property type="entry name" value="DNA_mismatch_endonuc_vsr"/>
</dbReference>
<keyword evidence="1 6" id="KW-0540">Nuclease</keyword>
<dbReference type="EMBL" id="AACVIE010000024">
    <property type="protein sequence ID" value="EAM5644983.1"/>
    <property type="molecule type" value="Genomic_DNA"/>
</dbReference>
<dbReference type="EC" id="3.1.-.-" evidence="6"/>
<accession>A0A5T2R3V9</accession>
<dbReference type="SUPFAM" id="SSF52980">
    <property type="entry name" value="Restriction endonuclease-like"/>
    <property type="match status" value="1"/>
</dbReference>
<keyword evidence="3 6" id="KW-0227">DNA damage</keyword>
<keyword evidence="4 6" id="KW-0378">Hydrolase</keyword>
<dbReference type="PIRSF" id="PIRSF018267">
    <property type="entry name" value="VSR_endonuc"/>
    <property type="match status" value="1"/>
</dbReference>
<dbReference type="Pfam" id="PF03852">
    <property type="entry name" value="Vsr"/>
    <property type="match status" value="1"/>
</dbReference>
<protein>
    <recommendedName>
        <fullName evidence="6">Very short patch repair endonuclease</fullName>
        <ecNumber evidence="6">3.1.-.-</ecNumber>
    </recommendedName>
</protein>
<evidence type="ECO:0000256" key="2">
    <source>
        <dbReference type="ARBA" id="ARBA00022759"/>
    </source>
</evidence>
<evidence type="ECO:0000256" key="1">
    <source>
        <dbReference type="ARBA" id="ARBA00022722"/>
    </source>
</evidence>
<keyword evidence="2 6" id="KW-0255">Endonuclease</keyword>
<evidence type="ECO:0000256" key="4">
    <source>
        <dbReference type="ARBA" id="ARBA00022801"/>
    </source>
</evidence>
<keyword evidence="5 6" id="KW-0234">DNA repair</keyword>
<dbReference type="GO" id="GO:0016787">
    <property type="term" value="F:hydrolase activity"/>
    <property type="evidence" value="ECO:0007669"/>
    <property type="project" value="UniProtKB-KW"/>
</dbReference>
<name>A0A5T2R3V9_SALER</name>
<evidence type="ECO:0000256" key="3">
    <source>
        <dbReference type="ARBA" id="ARBA00022763"/>
    </source>
</evidence>